<feature type="signal peptide" evidence="2">
    <location>
        <begin position="1"/>
        <end position="18"/>
    </location>
</feature>
<feature type="compositionally biased region" description="Basic and acidic residues" evidence="1">
    <location>
        <begin position="51"/>
        <end position="62"/>
    </location>
</feature>
<evidence type="ECO:0000256" key="2">
    <source>
        <dbReference type="SAM" id="SignalP"/>
    </source>
</evidence>
<reference evidence="3" key="1">
    <citation type="journal article" date="2015" name="Sci. Rep.">
        <title>Tissue- and time-dependent transcription in Ixodes ricinus salivary glands and midguts when blood feeding on the vertebrate host.</title>
        <authorList>
            <person name="Kotsyfakis M."/>
            <person name="Schwarz A."/>
            <person name="Erhart J."/>
            <person name="Ribeiro J.M."/>
        </authorList>
    </citation>
    <scope>NUCLEOTIDE SEQUENCE</scope>
    <source>
        <tissue evidence="3">Salivary gland and midgut</tissue>
    </source>
</reference>
<accession>V5IEU9</accession>
<dbReference type="AlphaFoldDB" id="V5IEU9"/>
<sequence>MRSCFVFCLLAMFYIVSANSPSCPMKMDVPGVPCRIFCQYEDGNTDLIPKENETPCKTEGRKPGTCKNGECKQKK</sequence>
<proteinExistence type="evidence at transcript level"/>
<keyword evidence="2" id="KW-0732">Signal</keyword>
<evidence type="ECO:0000313" key="3">
    <source>
        <dbReference type="EMBL" id="JAB74911.1"/>
    </source>
</evidence>
<name>V5IEU9_IXORI</name>
<evidence type="ECO:0000256" key="1">
    <source>
        <dbReference type="SAM" id="MobiDB-lite"/>
    </source>
</evidence>
<dbReference type="EMBL" id="GANP01009557">
    <property type="protein sequence ID" value="JAB74911.1"/>
    <property type="molecule type" value="mRNA"/>
</dbReference>
<feature type="chain" id="PRO_5004736773" evidence="2">
    <location>
        <begin position="19"/>
        <end position="75"/>
    </location>
</feature>
<feature type="region of interest" description="Disordered" evidence="1">
    <location>
        <begin position="51"/>
        <end position="75"/>
    </location>
</feature>
<protein>
    <submittedName>
        <fullName evidence="3">Putative secreted protein</fullName>
    </submittedName>
</protein>
<organism evidence="3">
    <name type="scientific">Ixodes ricinus</name>
    <name type="common">Common tick</name>
    <name type="synonym">Acarus ricinus</name>
    <dbReference type="NCBI Taxonomy" id="34613"/>
    <lineage>
        <taxon>Eukaryota</taxon>
        <taxon>Metazoa</taxon>
        <taxon>Ecdysozoa</taxon>
        <taxon>Arthropoda</taxon>
        <taxon>Chelicerata</taxon>
        <taxon>Arachnida</taxon>
        <taxon>Acari</taxon>
        <taxon>Parasitiformes</taxon>
        <taxon>Ixodida</taxon>
        <taxon>Ixodoidea</taxon>
        <taxon>Ixodidae</taxon>
        <taxon>Ixodinae</taxon>
        <taxon>Ixodes</taxon>
    </lineage>
</organism>